<sequence length="430" mass="47840">MSNSNEPTALATANAVAALAHLREALALPPSIGIPPFAAHKRIKPRKPRSGNALVSSSFRPLVPARERLRRWFAPHSDSFHNDILEELPLADVLKLFDVMLVSIEVKTRENYGAGLLRFHQYCDSRSIPETSRMPASDRLLASFIASWAGRVASTTAQNWLAGLHFWHNLHGAPWYGHSLLRTASSGLSKVVPDSSKRPRRPPVTLEHMHALFRGLDLSNALDSAVFAVASIAFWCCCRLGELVTISLNSFDIARHVARSTHIRRRTLPNQIPFTVFHIPWTKTTHGEGADIVASKVDDLTNPVTALDHHLSANSNVPMTAPLFAYETADGGWAPLTRPWFLARCNQVWRGAGLLELTGHCFRIGGASELLLRGIPPDVVAMQGRWKSRAFLDYWRKIESILPLFVTSSFTDARISLIHSSMDSYARRYK</sequence>
<protein>
    <recommendedName>
        <fullName evidence="5">DNA breaking-rejoining enzyme</fullName>
    </recommendedName>
</protein>
<dbReference type="PANTHER" id="PTHR34605">
    <property type="entry name" value="PHAGE_INTEGRASE DOMAIN-CONTAINING PROTEIN"/>
    <property type="match status" value="1"/>
</dbReference>
<keyword evidence="2" id="KW-0233">DNA recombination</keyword>
<dbReference type="GO" id="GO:0015074">
    <property type="term" value="P:DNA integration"/>
    <property type="evidence" value="ECO:0007669"/>
    <property type="project" value="InterPro"/>
</dbReference>
<dbReference type="SUPFAM" id="SSF56349">
    <property type="entry name" value="DNA breaking-rejoining enzymes"/>
    <property type="match status" value="1"/>
</dbReference>
<evidence type="ECO:0008006" key="5">
    <source>
        <dbReference type="Google" id="ProtNLM"/>
    </source>
</evidence>
<dbReference type="InParanoid" id="A0A0D0AT79"/>
<dbReference type="Proteomes" id="UP000054485">
    <property type="component" value="Unassembled WGS sequence"/>
</dbReference>
<dbReference type="GO" id="GO:0006310">
    <property type="term" value="P:DNA recombination"/>
    <property type="evidence" value="ECO:0007669"/>
    <property type="project" value="UniProtKB-KW"/>
</dbReference>
<dbReference type="OrthoDB" id="3266428at2759"/>
<evidence type="ECO:0000256" key="2">
    <source>
        <dbReference type="ARBA" id="ARBA00023172"/>
    </source>
</evidence>
<dbReference type="InterPro" id="IPR052925">
    <property type="entry name" value="Phage_Integrase-like_Recomb"/>
</dbReference>
<dbReference type="InterPro" id="IPR013762">
    <property type="entry name" value="Integrase-like_cat_sf"/>
</dbReference>
<gene>
    <name evidence="3" type="ORF">CY34DRAFT_85805</name>
</gene>
<name>A0A0D0AT79_9AGAM</name>
<dbReference type="GO" id="GO:0003677">
    <property type="term" value="F:DNA binding"/>
    <property type="evidence" value="ECO:0007669"/>
    <property type="project" value="UniProtKB-KW"/>
</dbReference>
<dbReference type="Gene3D" id="1.10.150.130">
    <property type="match status" value="1"/>
</dbReference>
<keyword evidence="1" id="KW-0238">DNA-binding</keyword>
<evidence type="ECO:0000256" key="1">
    <source>
        <dbReference type="ARBA" id="ARBA00023125"/>
    </source>
</evidence>
<dbReference type="Gene3D" id="1.10.443.10">
    <property type="entry name" value="Intergrase catalytic core"/>
    <property type="match status" value="1"/>
</dbReference>
<dbReference type="InterPro" id="IPR010998">
    <property type="entry name" value="Integrase_recombinase_N"/>
</dbReference>
<dbReference type="STRING" id="930992.A0A0D0AT79"/>
<dbReference type="AlphaFoldDB" id="A0A0D0AT79"/>
<keyword evidence="4" id="KW-1185">Reference proteome</keyword>
<proteinExistence type="predicted"/>
<reference evidence="3 4" key="1">
    <citation type="submission" date="2014-04" db="EMBL/GenBank/DDBJ databases">
        <authorList>
            <consortium name="DOE Joint Genome Institute"/>
            <person name="Kuo A."/>
            <person name="Ruytinx J."/>
            <person name="Rineau F."/>
            <person name="Colpaert J."/>
            <person name="Kohler A."/>
            <person name="Nagy L.G."/>
            <person name="Floudas D."/>
            <person name="Copeland A."/>
            <person name="Barry K.W."/>
            <person name="Cichocki N."/>
            <person name="Veneault-Fourrey C."/>
            <person name="LaButti K."/>
            <person name="Lindquist E.A."/>
            <person name="Lipzen A."/>
            <person name="Lundell T."/>
            <person name="Morin E."/>
            <person name="Murat C."/>
            <person name="Sun H."/>
            <person name="Tunlid A."/>
            <person name="Henrissat B."/>
            <person name="Grigoriev I.V."/>
            <person name="Hibbett D.S."/>
            <person name="Martin F."/>
            <person name="Nordberg H.P."/>
            <person name="Cantor M.N."/>
            <person name="Hua S.X."/>
        </authorList>
    </citation>
    <scope>NUCLEOTIDE SEQUENCE [LARGE SCALE GENOMIC DNA]</scope>
    <source>
        <strain evidence="3 4">UH-Slu-Lm8-n1</strain>
    </source>
</reference>
<organism evidence="3 4">
    <name type="scientific">Suillus luteus UH-Slu-Lm8-n1</name>
    <dbReference type="NCBI Taxonomy" id="930992"/>
    <lineage>
        <taxon>Eukaryota</taxon>
        <taxon>Fungi</taxon>
        <taxon>Dikarya</taxon>
        <taxon>Basidiomycota</taxon>
        <taxon>Agaricomycotina</taxon>
        <taxon>Agaricomycetes</taxon>
        <taxon>Agaricomycetidae</taxon>
        <taxon>Boletales</taxon>
        <taxon>Suillineae</taxon>
        <taxon>Suillaceae</taxon>
        <taxon>Suillus</taxon>
    </lineage>
</organism>
<dbReference type="InterPro" id="IPR011010">
    <property type="entry name" value="DNA_brk_join_enz"/>
</dbReference>
<dbReference type="EMBL" id="KN835275">
    <property type="protein sequence ID" value="KIK41209.1"/>
    <property type="molecule type" value="Genomic_DNA"/>
</dbReference>
<dbReference type="SUPFAM" id="SSF47823">
    <property type="entry name" value="lambda integrase-like, N-terminal domain"/>
    <property type="match status" value="1"/>
</dbReference>
<dbReference type="HOGENOM" id="CLU_003292_2_0_1"/>
<reference evidence="4" key="2">
    <citation type="submission" date="2015-01" db="EMBL/GenBank/DDBJ databases">
        <title>Evolutionary Origins and Diversification of the Mycorrhizal Mutualists.</title>
        <authorList>
            <consortium name="DOE Joint Genome Institute"/>
            <consortium name="Mycorrhizal Genomics Consortium"/>
            <person name="Kohler A."/>
            <person name="Kuo A."/>
            <person name="Nagy L.G."/>
            <person name="Floudas D."/>
            <person name="Copeland A."/>
            <person name="Barry K.W."/>
            <person name="Cichocki N."/>
            <person name="Veneault-Fourrey C."/>
            <person name="LaButti K."/>
            <person name="Lindquist E.A."/>
            <person name="Lipzen A."/>
            <person name="Lundell T."/>
            <person name="Morin E."/>
            <person name="Murat C."/>
            <person name="Riley R."/>
            <person name="Ohm R."/>
            <person name="Sun H."/>
            <person name="Tunlid A."/>
            <person name="Henrissat B."/>
            <person name="Grigoriev I.V."/>
            <person name="Hibbett D.S."/>
            <person name="Martin F."/>
        </authorList>
    </citation>
    <scope>NUCLEOTIDE SEQUENCE [LARGE SCALE GENOMIC DNA]</scope>
    <source>
        <strain evidence="4">UH-Slu-Lm8-n1</strain>
    </source>
</reference>
<accession>A0A0D0AT79</accession>
<dbReference type="PANTHER" id="PTHR34605:SF3">
    <property type="entry name" value="P CELL-TYPE AGGLUTINATION PROTEIN MAP4-LIKE-RELATED"/>
    <property type="match status" value="1"/>
</dbReference>
<evidence type="ECO:0000313" key="4">
    <source>
        <dbReference type="Proteomes" id="UP000054485"/>
    </source>
</evidence>
<evidence type="ECO:0000313" key="3">
    <source>
        <dbReference type="EMBL" id="KIK41209.1"/>
    </source>
</evidence>